<reference evidence="2 3" key="1">
    <citation type="submission" date="2020-07" db="EMBL/GenBank/DDBJ databases">
        <authorList>
            <person name="Feng X."/>
        </authorList>
    </citation>
    <scope>NUCLEOTIDE SEQUENCE [LARGE SCALE GENOMIC DNA]</scope>
    <source>
        <strain evidence="2 3">JCM31066</strain>
    </source>
</reference>
<sequence>MHTRYTPSLLVVALLPFFPLLTSAQETDLNSILRMHRRAQADVTKLYGADSLRLQGDTDQQGTSYSFTLFKKSPNLLRYEIAYKERNFVVIFDGSDGYFWSPDEADRPAEKATGFMAQMLRQEAWFEGPLLSASSRGFSADYKGKVELPGHSRPLYHIRLTSTRGEELMDIYLDSVSALEVRRDFRPSEGLPPLVTRFEDYRTVDGFSIPFLIENSYEGEVISTTRVRDASLNAGILGFFFKLPKGKSVQ</sequence>
<organism evidence="2 3">
    <name type="scientific">Ruficoccus amylovorans</name>
    <dbReference type="NCBI Taxonomy" id="1804625"/>
    <lineage>
        <taxon>Bacteria</taxon>
        <taxon>Pseudomonadati</taxon>
        <taxon>Verrucomicrobiota</taxon>
        <taxon>Opitutia</taxon>
        <taxon>Puniceicoccales</taxon>
        <taxon>Cerasicoccaceae</taxon>
        <taxon>Ruficoccus</taxon>
    </lineage>
</organism>
<keyword evidence="1" id="KW-0732">Signal</keyword>
<evidence type="ECO:0008006" key="4">
    <source>
        <dbReference type="Google" id="ProtNLM"/>
    </source>
</evidence>
<dbReference type="RefSeq" id="WP_185676731.1">
    <property type="nucleotide sequence ID" value="NZ_JACHVB010000052.1"/>
</dbReference>
<dbReference type="AlphaFoldDB" id="A0A842HI06"/>
<accession>A0A842HI06</accession>
<evidence type="ECO:0000313" key="2">
    <source>
        <dbReference type="EMBL" id="MBC2595800.1"/>
    </source>
</evidence>
<evidence type="ECO:0000313" key="3">
    <source>
        <dbReference type="Proteomes" id="UP000546464"/>
    </source>
</evidence>
<gene>
    <name evidence="2" type="ORF">H5P28_16155</name>
</gene>
<keyword evidence="3" id="KW-1185">Reference proteome</keyword>
<dbReference type="EMBL" id="JACHVB010000052">
    <property type="protein sequence ID" value="MBC2595800.1"/>
    <property type="molecule type" value="Genomic_DNA"/>
</dbReference>
<dbReference type="Proteomes" id="UP000546464">
    <property type="component" value="Unassembled WGS sequence"/>
</dbReference>
<feature type="chain" id="PRO_5032898895" description="Outer membrane lipoprotein-sorting protein" evidence="1">
    <location>
        <begin position="25"/>
        <end position="250"/>
    </location>
</feature>
<proteinExistence type="predicted"/>
<name>A0A842HI06_9BACT</name>
<comment type="caution">
    <text evidence="2">The sequence shown here is derived from an EMBL/GenBank/DDBJ whole genome shotgun (WGS) entry which is preliminary data.</text>
</comment>
<protein>
    <recommendedName>
        <fullName evidence="4">Outer membrane lipoprotein-sorting protein</fullName>
    </recommendedName>
</protein>
<evidence type="ECO:0000256" key="1">
    <source>
        <dbReference type="SAM" id="SignalP"/>
    </source>
</evidence>
<feature type="signal peptide" evidence="1">
    <location>
        <begin position="1"/>
        <end position="24"/>
    </location>
</feature>